<keyword evidence="1" id="KW-0812">Transmembrane</keyword>
<keyword evidence="1" id="KW-0472">Membrane</keyword>
<reference evidence="3" key="1">
    <citation type="journal article" date="2019" name="Int. J. Syst. Evol. Microbiol.">
        <title>The Global Catalogue of Microorganisms (GCM) 10K type strain sequencing project: providing services to taxonomists for standard genome sequencing and annotation.</title>
        <authorList>
            <consortium name="The Broad Institute Genomics Platform"/>
            <consortium name="The Broad Institute Genome Sequencing Center for Infectious Disease"/>
            <person name="Wu L."/>
            <person name="Ma J."/>
        </authorList>
    </citation>
    <scope>NUCLEOTIDE SEQUENCE [LARGE SCALE GENOMIC DNA]</scope>
    <source>
        <strain evidence="3">CCUG 56331</strain>
    </source>
</reference>
<accession>A0ABW0RJI3</accession>
<protein>
    <submittedName>
        <fullName evidence="2">DUF1294 domain-containing protein</fullName>
    </submittedName>
</protein>
<feature type="transmembrane region" description="Helical" evidence="1">
    <location>
        <begin position="6"/>
        <end position="22"/>
    </location>
</feature>
<gene>
    <name evidence="2" type="ORF">ACFPOH_15340</name>
</gene>
<dbReference type="PIRSF" id="PIRSF002599">
    <property type="entry name" value="Cold_shock_A"/>
    <property type="match status" value="1"/>
</dbReference>
<keyword evidence="1" id="KW-1133">Transmembrane helix</keyword>
<evidence type="ECO:0000256" key="1">
    <source>
        <dbReference type="SAM" id="Phobius"/>
    </source>
</evidence>
<dbReference type="Pfam" id="PF06961">
    <property type="entry name" value="DUF1294"/>
    <property type="match status" value="1"/>
</dbReference>
<organism evidence="2 3">
    <name type="scientific">Ureibacillus suwonensis</name>
    <dbReference type="NCBI Taxonomy" id="313007"/>
    <lineage>
        <taxon>Bacteria</taxon>
        <taxon>Bacillati</taxon>
        <taxon>Bacillota</taxon>
        <taxon>Bacilli</taxon>
        <taxon>Bacillales</taxon>
        <taxon>Caryophanaceae</taxon>
        <taxon>Ureibacillus</taxon>
    </lineage>
</organism>
<comment type="caution">
    <text evidence="2">The sequence shown here is derived from an EMBL/GenBank/DDBJ whole genome shotgun (WGS) entry which is preliminary data.</text>
</comment>
<dbReference type="EMBL" id="JBHSNQ010000189">
    <property type="protein sequence ID" value="MFC5543082.1"/>
    <property type="molecule type" value="Genomic_DNA"/>
</dbReference>
<feature type="transmembrane region" description="Helical" evidence="1">
    <location>
        <begin position="38"/>
        <end position="58"/>
    </location>
</feature>
<evidence type="ECO:0000313" key="2">
    <source>
        <dbReference type="EMBL" id="MFC5543082.1"/>
    </source>
</evidence>
<name>A0ABW0RJI3_9BACL</name>
<dbReference type="Proteomes" id="UP001595978">
    <property type="component" value="Unassembled WGS sequence"/>
</dbReference>
<dbReference type="InterPro" id="IPR012156">
    <property type="entry name" value="Cold_shock_CspA"/>
</dbReference>
<keyword evidence="3" id="KW-1185">Reference proteome</keyword>
<feature type="transmembrane region" description="Helical" evidence="1">
    <location>
        <begin position="64"/>
        <end position="86"/>
    </location>
</feature>
<dbReference type="InterPro" id="IPR010718">
    <property type="entry name" value="DUF1294"/>
</dbReference>
<proteinExistence type="predicted"/>
<dbReference type="RefSeq" id="WP_342468968.1">
    <property type="nucleotide sequence ID" value="NZ_JBHSNQ010000189.1"/>
</dbReference>
<sequence length="87" mass="9652">MNEIIAVYIIIVSAICFALMGIDKSRAKHGKWRISEKTLLSVAIIGGACGGLIAMVLFRHKTRHAIFAFGLPLLAALQIFFLIYLYK</sequence>
<evidence type="ECO:0000313" key="3">
    <source>
        <dbReference type="Proteomes" id="UP001595978"/>
    </source>
</evidence>